<keyword evidence="5" id="KW-0325">Glycoprotein</keyword>
<evidence type="ECO:0000259" key="8">
    <source>
        <dbReference type="PROSITE" id="PS51110"/>
    </source>
</evidence>
<gene>
    <name evidence="10" type="primary">LOC120322435</name>
</gene>
<evidence type="ECO:0000256" key="2">
    <source>
        <dbReference type="ARBA" id="ARBA00022525"/>
    </source>
</evidence>
<feature type="chain" id="PRO_5030975721" evidence="6">
    <location>
        <begin position="20"/>
        <end position="273"/>
    </location>
</feature>
<feature type="domain" description="Saposin A-type" evidence="8">
    <location>
        <begin position="18"/>
        <end position="58"/>
    </location>
</feature>
<dbReference type="Pfam" id="PF02199">
    <property type="entry name" value="SapA"/>
    <property type="match status" value="1"/>
</dbReference>
<keyword evidence="4" id="KW-1015">Disulfide bond</keyword>
<name>A0A7R5KJ63_9PASS</name>
<dbReference type="GO" id="GO:0019216">
    <property type="term" value="P:regulation of lipid metabolic process"/>
    <property type="evidence" value="ECO:0007669"/>
    <property type="project" value="TreeGrafter"/>
</dbReference>
<dbReference type="GO" id="GO:0005576">
    <property type="term" value="C:extracellular region"/>
    <property type="evidence" value="ECO:0007669"/>
    <property type="project" value="UniProtKB-SubCell"/>
</dbReference>
<feature type="domain" description="Saposin A-type" evidence="8">
    <location>
        <begin position="237"/>
        <end position="273"/>
    </location>
</feature>
<sequence>MALPLPLLLALLGATPGLGAPGGGCGVPPSAWCQSWDTALRCGALERCPLLTQRPPDVDTCALCQQLFSFLHRVSNQSAVQVPRQICANLKLCPAEPGGAAAVPTLGALGTHPQEPPPGPAALPVPLPLCWLCRTFVAQAEAAIPVPRVAAAATGLCRALPLVAVGACQCLAQRYATLLLEGLLGRLGPRLLCRLLLACQGTADDAGAPPALLEAIVVRLAECVGPEDLKGVAPPVLSPPLGPCALGPMYWCSSPEPARRCQALQHCQEHVWL</sequence>
<comment type="subcellular location">
    <subcellularLocation>
        <location evidence="1">Secreted</location>
    </subcellularLocation>
</comment>
<dbReference type="InParanoid" id="A0A7R5KJ63"/>
<feature type="domain" description="Saposin B-type" evidence="7">
    <location>
        <begin position="126"/>
        <end position="203"/>
    </location>
</feature>
<dbReference type="PANTHER" id="PTHR11480:SF36">
    <property type="entry name" value="PROSAPOSIN"/>
    <property type="match status" value="1"/>
</dbReference>
<evidence type="ECO:0000313" key="9">
    <source>
        <dbReference type="Proteomes" id="UP000504627"/>
    </source>
</evidence>
<dbReference type="PROSITE" id="PS51110">
    <property type="entry name" value="SAP_A"/>
    <property type="match status" value="2"/>
</dbReference>
<dbReference type="PROSITE" id="PS50015">
    <property type="entry name" value="SAP_B"/>
    <property type="match status" value="1"/>
</dbReference>
<dbReference type="Gene3D" id="1.10.225.10">
    <property type="entry name" value="Saposin-like"/>
    <property type="match status" value="1"/>
</dbReference>
<evidence type="ECO:0000256" key="4">
    <source>
        <dbReference type="ARBA" id="ARBA00023157"/>
    </source>
</evidence>
<keyword evidence="2" id="KW-0964">Secreted</keyword>
<proteinExistence type="predicted"/>
<evidence type="ECO:0000313" key="10">
    <source>
        <dbReference type="RefSeq" id="XP_039240560.1"/>
    </source>
</evidence>
<evidence type="ECO:0000256" key="5">
    <source>
        <dbReference type="ARBA" id="ARBA00023180"/>
    </source>
</evidence>
<dbReference type="InterPro" id="IPR008139">
    <property type="entry name" value="SaposinB_dom"/>
</dbReference>
<dbReference type="SMART" id="SM00741">
    <property type="entry name" value="SapB"/>
    <property type="match status" value="1"/>
</dbReference>
<dbReference type="RefSeq" id="XP_039240560.1">
    <property type="nucleotide sequence ID" value="XM_039384626.1"/>
</dbReference>
<evidence type="ECO:0000259" key="7">
    <source>
        <dbReference type="PROSITE" id="PS50015"/>
    </source>
</evidence>
<dbReference type="SMART" id="SM00162">
    <property type="entry name" value="SAPA"/>
    <property type="match status" value="1"/>
</dbReference>
<dbReference type="Proteomes" id="UP000504627">
    <property type="component" value="Unplaced"/>
</dbReference>
<evidence type="ECO:0000256" key="1">
    <source>
        <dbReference type="ARBA" id="ARBA00004613"/>
    </source>
</evidence>
<protein>
    <submittedName>
        <fullName evidence="10">Pulmonary surfactant-associated protein B-like</fullName>
    </submittedName>
</protein>
<evidence type="ECO:0000256" key="3">
    <source>
        <dbReference type="ARBA" id="ARBA00022729"/>
    </source>
</evidence>
<dbReference type="GeneID" id="120322435"/>
<dbReference type="AlphaFoldDB" id="A0A7R5KJ63"/>
<organism evidence="9 10">
    <name type="scientific">Pipra filicauda</name>
    <name type="common">Wire-tailed manakin</name>
    <dbReference type="NCBI Taxonomy" id="649802"/>
    <lineage>
        <taxon>Eukaryota</taxon>
        <taxon>Metazoa</taxon>
        <taxon>Chordata</taxon>
        <taxon>Craniata</taxon>
        <taxon>Vertebrata</taxon>
        <taxon>Euteleostomi</taxon>
        <taxon>Archelosauria</taxon>
        <taxon>Archosauria</taxon>
        <taxon>Dinosauria</taxon>
        <taxon>Saurischia</taxon>
        <taxon>Theropoda</taxon>
        <taxon>Coelurosauria</taxon>
        <taxon>Aves</taxon>
        <taxon>Neognathae</taxon>
        <taxon>Neoaves</taxon>
        <taxon>Telluraves</taxon>
        <taxon>Australaves</taxon>
        <taxon>Passeriformes</taxon>
        <taxon>Pipridae</taxon>
        <taxon>Pipra</taxon>
    </lineage>
</organism>
<feature type="signal peptide" evidence="6">
    <location>
        <begin position="1"/>
        <end position="19"/>
    </location>
</feature>
<evidence type="ECO:0000256" key="6">
    <source>
        <dbReference type="SAM" id="SignalP"/>
    </source>
</evidence>
<dbReference type="PANTHER" id="PTHR11480">
    <property type="entry name" value="SAPOSIN-RELATED"/>
    <property type="match status" value="1"/>
</dbReference>
<dbReference type="SUPFAM" id="SSF47862">
    <property type="entry name" value="Saposin"/>
    <property type="match status" value="1"/>
</dbReference>
<dbReference type="InterPro" id="IPR003119">
    <property type="entry name" value="SAP_A"/>
</dbReference>
<dbReference type="GO" id="GO:0007193">
    <property type="term" value="P:adenylate cyclase-inhibiting G protein-coupled receptor signaling pathway"/>
    <property type="evidence" value="ECO:0007669"/>
    <property type="project" value="TreeGrafter"/>
</dbReference>
<reference evidence="10" key="1">
    <citation type="submission" date="2025-08" db="UniProtKB">
        <authorList>
            <consortium name="RefSeq"/>
        </authorList>
    </citation>
    <scope>IDENTIFICATION</scope>
    <source>
        <tissue evidence="10">Muscle</tissue>
    </source>
</reference>
<keyword evidence="3 6" id="KW-0732">Signal</keyword>
<keyword evidence="9" id="KW-1185">Reference proteome</keyword>
<dbReference type="InterPro" id="IPR051428">
    <property type="entry name" value="Sphingo_Act-Surfact_Prot"/>
</dbReference>
<dbReference type="InterPro" id="IPR011001">
    <property type="entry name" value="Saposin-like"/>
</dbReference>
<accession>A0A7R5KJ63</accession>